<dbReference type="KEGG" id="psuu:Psuf_020260"/>
<reference evidence="1 2" key="1">
    <citation type="submission" date="2020-03" db="EMBL/GenBank/DDBJ databases">
        <title>Whole genome shotgun sequence of Phytohabitans suffuscus NBRC 105367.</title>
        <authorList>
            <person name="Komaki H."/>
            <person name="Tamura T."/>
        </authorList>
    </citation>
    <scope>NUCLEOTIDE SEQUENCE [LARGE SCALE GENOMIC DNA]</scope>
    <source>
        <strain evidence="1 2">NBRC 105367</strain>
    </source>
</reference>
<dbReference type="SUPFAM" id="SSF52540">
    <property type="entry name" value="P-loop containing nucleoside triphosphate hydrolases"/>
    <property type="match status" value="1"/>
</dbReference>
<name>A0A6F8YFA2_9ACTN</name>
<organism evidence="1 2">
    <name type="scientific">Phytohabitans suffuscus</name>
    <dbReference type="NCBI Taxonomy" id="624315"/>
    <lineage>
        <taxon>Bacteria</taxon>
        <taxon>Bacillati</taxon>
        <taxon>Actinomycetota</taxon>
        <taxon>Actinomycetes</taxon>
        <taxon>Micromonosporales</taxon>
        <taxon>Micromonosporaceae</taxon>
    </lineage>
</organism>
<dbReference type="Proteomes" id="UP000503011">
    <property type="component" value="Chromosome"/>
</dbReference>
<dbReference type="InterPro" id="IPR027417">
    <property type="entry name" value="P-loop_NTPase"/>
</dbReference>
<dbReference type="AlphaFoldDB" id="A0A6F8YFA2"/>
<evidence type="ECO:0008006" key="3">
    <source>
        <dbReference type="Google" id="ProtNLM"/>
    </source>
</evidence>
<dbReference type="InterPro" id="IPR015854">
    <property type="entry name" value="ABC_transpr_LolD-like"/>
</dbReference>
<accession>A0A6F8YFA2</accession>
<keyword evidence="2" id="KW-1185">Reference proteome</keyword>
<dbReference type="EMBL" id="AP022871">
    <property type="protein sequence ID" value="BCB84713.1"/>
    <property type="molecule type" value="Genomic_DNA"/>
</dbReference>
<dbReference type="Gene3D" id="3.40.50.300">
    <property type="entry name" value="P-loop containing nucleotide triphosphate hydrolases"/>
    <property type="match status" value="1"/>
</dbReference>
<proteinExistence type="predicted"/>
<gene>
    <name evidence="1" type="ORF">Psuf_020260</name>
</gene>
<sequence>MLARALANRPRLVIADEPVAGLDQRAATEVLDLLKRMTGTYGMTLLLSTTDDAVAARCPRVVRLRDGAVVDDFSADTGEAAREAARRWIERSAPVL</sequence>
<dbReference type="GO" id="GO:0022857">
    <property type="term" value="F:transmembrane transporter activity"/>
    <property type="evidence" value="ECO:0007669"/>
    <property type="project" value="TreeGrafter"/>
</dbReference>
<evidence type="ECO:0000313" key="2">
    <source>
        <dbReference type="Proteomes" id="UP000503011"/>
    </source>
</evidence>
<protein>
    <recommendedName>
        <fullName evidence="3">ABC transporter domain-containing protein</fullName>
    </recommendedName>
</protein>
<dbReference type="PANTHER" id="PTHR24220">
    <property type="entry name" value="IMPORT ATP-BINDING PROTEIN"/>
    <property type="match status" value="1"/>
</dbReference>
<reference evidence="1 2" key="2">
    <citation type="submission" date="2020-03" db="EMBL/GenBank/DDBJ databases">
        <authorList>
            <person name="Ichikawa N."/>
            <person name="Kimura A."/>
            <person name="Kitahashi Y."/>
            <person name="Uohara A."/>
        </authorList>
    </citation>
    <scope>NUCLEOTIDE SEQUENCE [LARGE SCALE GENOMIC DNA]</scope>
    <source>
        <strain evidence="1 2">NBRC 105367</strain>
    </source>
</reference>
<evidence type="ECO:0000313" key="1">
    <source>
        <dbReference type="EMBL" id="BCB84713.1"/>
    </source>
</evidence>
<dbReference type="GO" id="GO:0005886">
    <property type="term" value="C:plasma membrane"/>
    <property type="evidence" value="ECO:0007669"/>
    <property type="project" value="TreeGrafter"/>
</dbReference>